<accession>A0ABS7LT77</accession>
<gene>
    <name evidence="1" type="ORF">K6M89_01260</name>
</gene>
<dbReference type="EMBL" id="JAILYJ010000001">
    <property type="protein sequence ID" value="MBY4627938.1"/>
    <property type="molecule type" value="Genomic_DNA"/>
</dbReference>
<organism evidence="1 2">
    <name type="scientific">Rhizobium croatiense</name>
    <dbReference type="NCBI Taxonomy" id="2867516"/>
    <lineage>
        <taxon>Bacteria</taxon>
        <taxon>Pseudomonadati</taxon>
        <taxon>Pseudomonadota</taxon>
        <taxon>Alphaproteobacteria</taxon>
        <taxon>Hyphomicrobiales</taxon>
        <taxon>Rhizobiaceae</taxon>
        <taxon>Rhizobium/Agrobacterium group</taxon>
        <taxon>Rhizobium</taxon>
    </lineage>
</organism>
<sequence>MIEALDMLLRLSDYVEPIEQRKNKTWADATAAVGQGKAGMQFMGDWAKGELAARGYSVDKDFDCSLVPGTAYFMVIDAFAFPLTNRDGTAQAQQAFARMCAIGTTSLLHPDQGFFARSHRCRSIGTRSLRQTWIGDDQGA</sequence>
<dbReference type="SUPFAM" id="SSF53850">
    <property type="entry name" value="Periplasmic binding protein-like II"/>
    <property type="match status" value="1"/>
</dbReference>
<reference evidence="1 2" key="1">
    <citation type="submission" date="2021-08" db="EMBL/GenBank/DDBJ databases">
        <title>Rhizobium croatiense sp. nov. and Rhizobium redzepovicii sp. nov., two new species isolated from nodules of Phaseolus vulgaris in Croatia.</title>
        <authorList>
            <person name="Rajnovic I."/>
            <person name="Ramirez-Bahena M.H."/>
            <person name="Kajic S."/>
            <person name="Igual M.J."/>
            <person name="Peix A."/>
            <person name="Velazquez E."/>
            <person name="Sikora S."/>
        </authorList>
    </citation>
    <scope>NUCLEOTIDE SEQUENCE [LARGE SCALE GENOMIC DNA]</scope>
    <source>
        <strain evidence="1 2">13T</strain>
    </source>
</reference>
<keyword evidence="2" id="KW-1185">Reference proteome</keyword>
<dbReference type="Gene3D" id="3.40.190.10">
    <property type="entry name" value="Periplasmic binding protein-like II"/>
    <property type="match status" value="2"/>
</dbReference>
<name>A0ABS7LT77_9HYPH</name>
<comment type="caution">
    <text evidence="1">The sequence shown here is derived from an EMBL/GenBank/DDBJ whole genome shotgun (WGS) entry which is preliminary data.</text>
</comment>
<evidence type="ECO:0000313" key="1">
    <source>
        <dbReference type="EMBL" id="MBY4627938.1"/>
    </source>
</evidence>
<protein>
    <submittedName>
        <fullName evidence="1">Uncharacterized protein</fullName>
    </submittedName>
</protein>
<proteinExistence type="predicted"/>
<evidence type="ECO:0000313" key="2">
    <source>
        <dbReference type="Proteomes" id="UP000733858"/>
    </source>
</evidence>
<dbReference type="Proteomes" id="UP000733858">
    <property type="component" value="Unassembled WGS sequence"/>
</dbReference>